<evidence type="ECO:0000313" key="1">
    <source>
        <dbReference type="EMBL" id="CEF71643.1"/>
    </source>
</evidence>
<dbReference type="Proteomes" id="UP000035682">
    <property type="component" value="Unplaced"/>
</dbReference>
<evidence type="ECO:0000313" key="2">
    <source>
        <dbReference type="Proteomes" id="UP000035682"/>
    </source>
</evidence>
<dbReference type="CTD" id="36384023"/>
<gene>
    <name evidence="1 3 4" type="ORF">SRAE_X000096600</name>
</gene>
<dbReference type="GeneID" id="36384023"/>
<dbReference type="RefSeq" id="XP_024510839.1">
    <property type="nucleotide sequence ID" value="XM_024645375.1"/>
</dbReference>
<organism evidence="1">
    <name type="scientific">Strongyloides ratti</name>
    <name type="common">Parasitic roundworm</name>
    <dbReference type="NCBI Taxonomy" id="34506"/>
    <lineage>
        <taxon>Eukaryota</taxon>
        <taxon>Metazoa</taxon>
        <taxon>Ecdysozoa</taxon>
        <taxon>Nematoda</taxon>
        <taxon>Chromadorea</taxon>
        <taxon>Rhabditida</taxon>
        <taxon>Tylenchina</taxon>
        <taxon>Panagrolaimomorpha</taxon>
        <taxon>Strongyloidoidea</taxon>
        <taxon>Strongyloididae</taxon>
        <taxon>Strongyloides</taxon>
    </lineage>
</organism>
<sequence>MNIFNNFQVNPKYVNQLSNIIKMAVNPEFLKTGYNDTYKPHIIIYLTTTSLPDSDVIYQSKIVKKSDKFRIITIAYQPTNNIIALENMSNCFFKALTENDLSALSSAIVSQIITASSTDIEYQC</sequence>
<dbReference type="AlphaFoldDB" id="A0A090N114"/>
<evidence type="ECO:0000313" key="3">
    <source>
        <dbReference type="WBParaSite" id="SRAE_X000096600.1"/>
    </source>
</evidence>
<reference evidence="1 2" key="1">
    <citation type="submission" date="2014-09" db="EMBL/GenBank/DDBJ databases">
        <authorList>
            <person name="Martin A.A."/>
        </authorList>
    </citation>
    <scope>NUCLEOTIDE SEQUENCE</scope>
    <source>
        <strain evidence="2">ED321</strain>
        <strain evidence="1">ED321 Heterogonic</strain>
    </source>
</reference>
<dbReference type="WormBase" id="SRAE_X000096600">
    <property type="protein sequence ID" value="SRP07058"/>
    <property type="gene ID" value="WBGene00266529"/>
</dbReference>
<reference evidence="3" key="2">
    <citation type="submission" date="2020-12" db="UniProtKB">
        <authorList>
            <consortium name="WormBaseParasite"/>
        </authorList>
    </citation>
    <scope>IDENTIFICATION</scope>
</reference>
<dbReference type="WBParaSite" id="SRAE_X000096600.1">
    <property type="protein sequence ID" value="SRAE_X000096600.1"/>
    <property type="gene ID" value="WBGene00266529"/>
</dbReference>
<proteinExistence type="predicted"/>
<keyword evidence="2" id="KW-1185">Reference proteome</keyword>
<evidence type="ECO:0000313" key="4">
    <source>
        <dbReference type="WormBase" id="SRAE_X000096600"/>
    </source>
</evidence>
<protein>
    <submittedName>
        <fullName evidence="1 3">Uncharacterized protein</fullName>
    </submittedName>
</protein>
<name>A0A090N114_STRRB</name>
<dbReference type="OrthoDB" id="5867826at2759"/>
<accession>A0A090N114</accession>
<dbReference type="EMBL" id="LN609530">
    <property type="protein sequence ID" value="CEF71643.1"/>
    <property type="molecule type" value="Genomic_DNA"/>
</dbReference>